<comment type="caution">
    <text evidence="9">The sequence shown here is derived from an EMBL/GenBank/DDBJ whole genome shotgun (WGS) entry which is preliminary data.</text>
</comment>
<dbReference type="AlphaFoldDB" id="A0A3E4WBI6"/>
<dbReference type="InterPro" id="IPR011990">
    <property type="entry name" value="TPR-like_helical_dom_sf"/>
</dbReference>
<feature type="domain" description="RagB/SusD" evidence="7">
    <location>
        <begin position="352"/>
        <end position="629"/>
    </location>
</feature>
<keyword evidence="4" id="KW-0472">Membrane</keyword>
<comment type="subcellular location">
    <subcellularLocation>
        <location evidence="1">Cell outer membrane</location>
    </subcellularLocation>
</comment>
<evidence type="ECO:0000256" key="1">
    <source>
        <dbReference type="ARBA" id="ARBA00004442"/>
    </source>
</evidence>
<sequence length="629" mass="70974">MKKINIAVLSLSMALCCSSCSDILDKSPLDLRTEEDVWSDPNLAQIYLNDLWYATVRRDVGNKFETWFSLYSGPLSPGTDFSSDNCFTRWNRATGGIKNDASLSAASITDQMGAFDSFIDLRRINIALDHLTEGCENFNEDVKNDMLGQAYFAKGLVYITRAKVFGGYPIIEKTLTPEDDLALSRASIKETFDYGINCLNKAAELINKTAPAGRPGKGAVYGLLSEANLLAASYIKYGIINGIEENTDLIPYYNAAIEAVEKLDELGIYTLETSDNWSKQFNDFEYASGSTPEILLASFTPPGLYNLNSSSPVEFGNYLPTMYADILKTDVVNNYGGVSYSGYSFTEFYQTITPNPKAIDEAFYITDVDGKAKRWEESTKFQKYIEVKDGVYSLKQAAINDGYSDIAELMYENRDKRFYSTVAYDGCSYFGNRFDTREGGNMNPNSFKSLSSTQGAVTGYLFIKPVPQTQAWTLSTLSGFHRTCLRLSRAYLNAAEAYLMKEDWSSARIYINKTRVTHGGLKALQDETGDELWKIYIDERNAELMLENDRYYTLMRLGIKNGAEGIDQLNFGQIKQFEISKDGKSYKYVDLKFEGSNNNYVFNRYRYLFPIPQTVLEENPNYAPQNPRY</sequence>
<evidence type="ECO:0000256" key="4">
    <source>
        <dbReference type="ARBA" id="ARBA00023136"/>
    </source>
</evidence>
<feature type="chain" id="PRO_5017816992" evidence="6">
    <location>
        <begin position="22"/>
        <end position="629"/>
    </location>
</feature>
<proteinExistence type="inferred from homology"/>
<evidence type="ECO:0000313" key="9">
    <source>
        <dbReference type="EMBL" id="RGM39588.1"/>
    </source>
</evidence>
<protein>
    <submittedName>
        <fullName evidence="9">RagB/SusD family nutrient uptake outer membrane protein</fullName>
    </submittedName>
</protein>
<name>A0A3E4WBI6_9BACT</name>
<dbReference type="Gene3D" id="1.25.40.390">
    <property type="match status" value="1"/>
</dbReference>
<reference evidence="9 10" key="1">
    <citation type="submission" date="2018-08" db="EMBL/GenBank/DDBJ databases">
        <title>A genome reference for cultivated species of the human gut microbiota.</title>
        <authorList>
            <person name="Zou Y."/>
            <person name="Xue W."/>
            <person name="Luo G."/>
        </authorList>
    </citation>
    <scope>NUCLEOTIDE SEQUENCE [LARGE SCALE GENOMIC DNA]</scope>
    <source>
        <strain evidence="9 10">OM08-14</strain>
    </source>
</reference>
<dbReference type="GO" id="GO:0009279">
    <property type="term" value="C:cell outer membrane"/>
    <property type="evidence" value="ECO:0007669"/>
    <property type="project" value="UniProtKB-SubCell"/>
</dbReference>
<comment type="similarity">
    <text evidence="2">Belongs to the SusD family.</text>
</comment>
<accession>A0A3E4WBI6</accession>
<organism evidence="9 10">
    <name type="scientific">Phocaeicola plebeius</name>
    <dbReference type="NCBI Taxonomy" id="310297"/>
    <lineage>
        <taxon>Bacteria</taxon>
        <taxon>Pseudomonadati</taxon>
        <taxon>Bacteroidota</taxon>
        <taxon>Bacteroidia</taxon>
        <taxon>Bacteroidales</taxon>
        <taxon>Bacteroidaceae</taxon>
        <taxon>Phocaeicola</taxon>
    </lineage>
</organism>
<evidence type="ECO:0000256" key="5">
    <source>
        <dbReference type="ARBA" id="ARBA00023237"/>
    </source>
</evidence>
<evidence type="ECO:0000256" key="3">
    <source>
        <dbReference type="ARBA" id="ARBA00022729"/>
    </source>
</evidence>
<dbReference type="Pfam" id="PF07980">
    <property type="entry name" value="SusD_RagB"/>
    <property type="match status" value="1"/>
</dbReference>
<evidence type="ECO:0000259" key="8">
    <source>
        <dbReference type="Pfam" id="PF14322"/>
    </source>
</evidence>
<evidence type="ECO:0000256" key="6">
    <source>
        <dbReference type="SAM" id="SignalP"/>
    </source>
</evidence>
<dbReference type="Pfam" id="PF14322">
    <property type="entry name" value="SusD-like_3"/>
    <property type="match status" value="1"/>
</dbReference>
<feature type="signal peptide" evidence="6">
    <location>
        <begin position="1"/>
        <end position="21"/>
    </location>
</feature>
<gene>
    <name evidence="9" type="ORF">DXC17_08760</name>
</gene>
<dbReference type="InterPro" id="IPR033985">
    <property type="entry name" value="SusD-like_N"/>
</dbReference>
<dbReference type="RefSeq" id="WP_117747908.1">
    <property type="nucleotide sequence ID" value="NZ_DXPK01000010.1"/>
</dbReference>
<keyword evidence="3 6" id="KW-0732">Signal</keyword>
<evidence type="ECO:0000256" key="2">
    <source>
        <dbReference type="ARBA" id="ARBA00006275"/>
    </source>
</evidence>
<dbReference type="Proteomes" id="UP000260780">
    <property type="component" value="Unassembled WGS sequence"/>
</dbReference>
<evidence type="ECO:0000259" key="7">
    <source>
        <dbReference type="Pfam" id="PF07980"/>
    </source>
</evidence>
<dbReference type="InterPro" id="IPR012944">
    <property type="entry name" value="SusD_RagB_dom"/>
</dbReference>
<dbReference type="EMBL" id="QSTF01000019">
    <property type="protein sequence ID" value="RGM39588.1"/>
    <property type="molecule type" value="Genomic_DNA"/>
</dbReference>
<evidence type="ECO:0000313" key="10">
    <source>
        <dbReference type="Proteomes" id="UP000260780"/>
    </source>
</evidence>
<keyword evidence="5" id="KW-0998">Cell outer membrane</keyword>
<feature type="domain" description="SusD-like N-terminal" evidence="8">
    <location>
        <begin position="121"/>
        <end position="226"/>
    </location>
</feature>
<dbReference type="SUPFAM" id="SSF48452">
    <property type="entry name" value="TPR-like"/>
    <property type="match status" value="1"/>
</dbReference>